<comment type="caution">
    <text evidence="10">The sequence shown here is derived from an EMBL/GenBank/DDBJ whole genome shotgun (WGS) entry which is preliminary data.</text>
</comment>
<comment type="function">
    <text evidence="8">Catalyzes the acetylation of L-2,4-diaminobutyrate (DABA) to gamma-N-acetyl-alpha,gamma-diaminobutyric acid (ADABA) with acetyl coenzyme A.</text>
</comment>
<dbReference type="UniPathway" id="UPA00067">
    <property type="reaction ID" value="UER00122"/>
</dbReference>
<dbReference type="PANTHER" id="PTHR43072:SF23">
    <property type="entry name" value="UPF0039 PROTEIN C11D3.02C"/>
    <property type="match status" value="1"/>
</dbReference>
<protein>
    <recommendedName>
        <fullName evidence="4 8">L-2,4-diaminobutyric acid acetyltransferase</fullName>
        <shortName evidence="8">DABA acetyltransferase</shortName>
        <ecNumber evidence="3 8">2.3.1.178</ecNumber>
    </recommendedName>
</protein>
<reference evidence="10 11" key="1">
    <citation type="submission" date="2019-04" db="EMBL/GenBank/DDBJ databases">
        <title>Taxonomy of novel Haliea sp. from mangrove soil of West Coast of India.</title>
        <authorList>
            <person name="Verma A."/>
            <person name="Kumar P."/>
            <person name="Krishnamurthi S."/>
        </authorList>
    </citation>
    <scope>NUCLEOTIDE SEQUENCE [LARGE SCALE GENOMIC DNA]</scope>
    <source>
        <strain evidence="10 11">SAOS-164</strain>
    </source>
</reference>
<evidence type="ECO:0000313" key="11">
    <source>
        <dbReference type="Proteomes" id="UP000298050"/>
    </source>
</evidence>
<dbReference type="PROSITE" id="PS51186">
    <property type="entry name" value="GNAT"/>
    <property type="match status" value="1"/>
</dbReference>
<dbReference type="CDD" id="cd04301">
    <property type="entry name" value="NAT_SF"/>
    <property type="match status" value="1"/>
</dbReference>
<evidence type="ECO:0000256" key="3">
    <source>
        <dbReference type="ARBA" id="ARBA00012355"/>
    </source>
</evidence>
<dbReference type="SUPFAM" id="SSF55729">
    <property type="entry name" value="Acyl-CoA N-acyltransferases (Nat)"/>
    <property type="match status" value="1"/>
</dbReference>
<dbReference type="PROSITE" id="PS51257">
    <property type="entry name" value="PROKAR_LIPOPROTEIN"/>
    <property type="match status" value="1"/>
</dbReference>
<evidence type="ECO:0000256" key="6">
    <source>
        <dbReference type="ARBA" id="ARBA00023315"/>
    </source>
</evidence>
<evidence type="ECO:0000259" key="9">
    <source>
        <dbReference type="PROSITE" id="PS51186"/>
    </source>
</evidence>
<comment type="pathway">
    <text evidence="1 8">Amine and polyamine biosynthesis; ectoine biosynthesis; L-ectoine from L-aspartate 4-semialdehyde: step 2/3.</text>
</comment>
<dbReference type="OrthoDB" id="2436196at2"/>
<accession>A0A4Z0M150</accession>
<proteinExistence type="inferred from homology"/>
<dbReference type="GO" id="GO:0033816">
    <property type="term" value="F:diaminobutyrate acetyltransferase activity"/>
    <property type="evidence" value="ECO:0007669"/>
    <property type="project" value="UniProtKB-EC"/>
</dbReference>
<keyword evidence="6 8" id="KW-0012">Acyltransferase</keyword>
<comment type="similarity">
    <text evidence="2 8">Belongs to the acetyltransferase family. EctA subfamily.</text>
</comment>
<name>A0A4Z0M150_9GAMM</name>
<evidence type="ECO:0000256" key="8">
    <source>
        <dbReference type="RuleBase" id="RU365045"/>
    </source>
</evidence>
<dbReference type="Gene3D" id="3.40.630.30">
    <property type="match status" value="1"/>
</dbReference>
<keyword evidence="11" id="KW-1185">Reference proteome</keyword>
<dbReference type="NCBIfam" id="TIGR02406">
    <property type="entry name" value="ectoine_EctA"/>
    <property type="match status" value="1"/>
</dbReference>
<evidence type="ECO:0000256" key="2">
    <source>
        <dbReference type="ARBA" id="ARBA00010712"/>
    </source>
</evidence>
<dbReference type="InterPro" id="IPR016181">
    <property type="entry name" value="Acyl_CoA_acyltransferase"/>
</dbReference>
<dbReference type="PANTHER" id="PTHR43072">
    <property type="entry name" value="N-ACETYLTRANSFERASE"/>
    <property type="match status" value="1"/>
</dbReference>
<dbReference type="GO" id="GO:0019491">
    <property type="term" value="P:ectoine biosynthetic process"/>
    <property type="evidence" value="ECO:0007669"/>
    <property type="project" value="UniProtKB-UniPathway"/>
</dbReference>
<organism evidence="10 11">
    <name type="scientific">Mangrovimicrobium sediminis</name>
    <dbReference type="NCBI Taxonomy" id="2562682"/>
    <lineage>
        <taxon>Bacteria</taxon>
        <taxon>Pseudomonadati</taxon>
        <taxon>Pseudomonadota</taxon>
        <taxon>Gammaproteobacteria</taxon>
        <taxon>Cellvibrionales</taxon>
        <taxon>Halieaceae</taxon>
        <taxon>Mangrovimicrobium</taxon>
    </lineage>
</organism>
<sequence length="187" mass="20584">MDVNSAKHTVVLRQPRPEDGAALHALIAACPPLDENSMYCNLLQCTHFAATTVVAERDGELVGAISGYLPPASPDTLFIWQVAVSAQARGEGLARRMLNHIVERESCAGVRFMETTVTDDNAASWALFESFAHHWHAPLQRSVMFERSAHFGDSHDTEFLARIGPLQRPATGWSDSARTDEKTRKTA</sequence>
<evidence type="ECO:0000313" key="10">
    <source>
        <dbReference type="EMBL" id="TGD73025.1"/>
    </source>
</evidence>
<evidence type="ECO:0000256" key="4">
    <source>
        <dbReference type="ARBA" id="ARBA00017935"/>
    </source>
</evidence>
<dbReference type="Pfam" id="PF00583">
    <property type="entry name" value="Acetyltransf_1"/>
    <property type="match status" value="1"/>
</dbReference>
<feature type="domain" description="N-acetyltransferase" evidence="9">
    <location>
        <begin position="10"/>
        <end position="171"/>
    </location>
</feature>
<dbReference type="RefSeq" id="WP_135444243.1">
    <property type="nucleotide sequence ID" value="NZ_SRLE01000008.1"/>
</dbReference>
<keyword evidence="5 8" id="KW-0808">Transferase</keyword>
<dbReference type="EMBL" id="SRLE01000008">
    <property type="protein sequence ID" value="TGD73025.1"/>
    <property type="molecule type" value="Genomic_DNA"/>
</dbReference>
<evidence type="ECO:0000256" key="5">
    <source>
        <dbReference type="ARBA" id="ARBA00022679"/>
    </source>
</evidence>
<comment type="catalytic activity">
    <reaction evidence="7 8">
        <text>L-2,4-diaminobutanoate + acetyl-CoA = (2S)-4-acetamido-2-aminobutanoate + CoA + H(+)</text>
        <dbReference type="Rhea" id="RHEA:16901"/>
        <dbReference type="ChEBI" id="CHEBI:15378"/>
        <dbReference type="ChEBI" id="CHEBI:57287"/>
        <dbReference type="ChEBI" id="CHEBI:57288"/>
        <dbReference type="ChEBI" id="CHEBI:58761"/>
        <dbReference type="ChEBI" id="CHEBI:58929"/>
        <dbReference type="EC" id="2.3.1.178"/>
    </reaction>
</comment>
<dbReference type="AlphaFoldDB" id="A0A4Z0M150"/>
<dbReference type="Proteomes" id="UP000298050">
    <property type="component" value="Unassembled WGS sequence"/>
</dbReference>
<gene>
    <name evidence="8 10" type="primary">ectA</name>
    <name evidence="10" type="ORF">E4634_12120</name>
</gene>
<dbReference type="InterPro" id="IPR012772">
    <property type="entry name" value="Ectoine_EctA"/>
</dbReference>
<evidence type="ECO:0000256" key="1">
    <source>
        <dbReference type="ARBA" id="ARBA00004978"/>
    </source>
</evidence>
<dbReference type="EC" id="2.3.1.178" evidence="3 8"/>
<evidence type="ECO:0000256" key="7">
    <source>
        <dbReference type="ARBA" id="ARBA00048924"/>
    </source>
</evidence>
<dbReference type="InterPro" id="IPR000182">
    <property type="entry name" value="GNAT_dom"/>
</dbReference>